<dbReference type="AlphaFoldDB" id="A0AAX4KH29"/>
<dbReference type="SUPFAM" id="SSF51197">
    <property type="entry name" value="Clavaminate synthase-like"/>
    <property type="match status" value="1"/>
</dbReference>
<evidence type="ECO:0000313" key="1">
    <source>
        <dbReference type="EMBL" id="WWD05792.1"/>
    </source>
</evidence>
<dbReference type="KEGG" id="ker:91102677"/>
<dbReference type="PANTHER" id="PTHR30613:SF1">
    <property type="entry name" value="DUF1479 DOMAIN PROTEIN (AFU_ORTHOLOGUE AFUA_5G09280)"/>
    <property type="match status" value="1"/>
</dbReference>
<evidence type="ECO:0008006" key="3">
    <source>
        <dbReference type="Google" id="ProtNLM"/>
    </source>
</evidence>
<dbReference type="InterPro" id="IPR027443">
    <property type="entry name" value="IPNS-like_sf"/>
</dbReference>
<gene>
    <name evidence="1" type="ORF">V865_003875</name>
</gene>
<evidence type="ECO:0000313" key="2">
    <source>
        <dbReference type="Proteomes" id="UP001358614"/>
    </source>
</evidence>
<dbReference type="Gene3D" id="2.60.120.330">
    <property type="entry name" value="B-lactam Antibiotic, Isopenicillin N Synthase, Chain"/>
    <property type="match status" value="1"/>
</dbReference>
<dbReference type="GeneID" id="91102677"/>
<accession>A0AAX4KH29</accession>
<proteinExistence type="predicted"/>
<keyword evidence="2" id="KW-1185">Reference proteome</keyword>
<dbReference type="RefSeq" id="XP_066083759.1">
    <property type="nucleotide sequence ID" value="XM_066227662.1"/>
</dbReference>
<dbReference type="Pfam" id="PF07350">
    <property type="entry name" value="Gig2-like"/>
    <property type="match status" value="1"/>
</dbReference>
<dbReference type="Proteomes" id="UP001358614">
    <property type="component" value="Chromosome 1"/>
</dbReference>
<dbReference type="PANTHER" id="PTHR30613">
    <property type="entry name" value="UNCHARACTERIZED PROTEIN YBIU-RELATED"/>
    <property type="match status" value="1"/>
</dbReference>
<name>A0AAX4KH29_9TREE</name>
<dbReference type="InterPro" id="IPR010856">
    <property type="entry name" value="Gig2-like"/>
</dbReference>
<organism evidence="1 2">
    <name type="scientific">Kwoniella europaea PYCC6329</name>
    <dbReference type="NCBI Taxonomy" id="1423913"/>
    <lineage>
        <taxon>Eukaryota</taxon>
        <taxon>Fungi</taxon>
        <taxon>Dikarya</taxon>
        <taxon>Basidiomycota</taxon>
        <taxon>Agaricomycotina</taxon>
        <taxon>Tremellomycetes</taxon>
        <taxon>Tremellales</taxon>
        <taxon>Cryptococcaceae</taxon>
        <taxon>Kwoniella</taxon>
    </lineage>
</organism>
<dbReference type="EMBL" id="CP144089">
    <property type="protein sequence ID" value="WWD05792.1"/>
    <property type="molecule type" value="Genomic_DNA"/>
</dbReference>
<reference evidence="1 2" key="1">
    <citation type="submission" date="2024-01" db="EMBL/GenBank/DDBJ databases">
        <title>Comparative genomics of Cryptococcus and Kwoniella reveals pathogenesis evolution and contrasting modes of karyotype evolution via chromosome fusion or intercentromeric recombination.</title>
        <authorList>
            <person name="Coelho M.A."/>
            <person name="David-Palma M."/>
            <person name="Shea T."/>
            <person name="Bowers K."/>
            <person name="McGinley-Smith S."/>
            <person name="Mohammad A.W."/>
            <person name="Gnirke A."/>
            <person name="Yurkov A.M."/>
            <person name="Nowrousian M."/>
            <person name="Sun S."/>
            <person name="Cuomo C.A."/>
            <person name="Heitman J."/>
        </authorList>
    </citation>
    <scope>NUCLEOTIDE SEQUENCE [LARGE SCALE GENOMIC DNA]</scope>
    <source>
        <strain evidence="1 2">PYCC6329</strain>
    </source>
</reference>
<sequence>MFRVAISSARASSKVRWSRCIQTQPHTLTESSMGMAMGMMGGKKEREEGDISSVFASLSGEASKPLPARFGELKEKIIGDEANQRALVESWSRLTKRLSEVAEEVDRKKQDCIPQVTYEEFTRSPSSNTIEAIKRSGSLIVKNVIERETAERWLKDIEKYIKDNPSVKGFPKDDKQVFELYWSKTQLIARSHPRSFQVQKSLLKLFSADEGDREVSLHVPLSYADRLRIRHPGDSQFSLGPHSDGGSVERWEDGTYRGVYKDILTGKWEKFDPWTIGGRVRANQNMYDGPGSCGVFRAFQGWTSLSSTGPNEGTLRVYPFIKELSAYVLLRPLFREKQSRATVTHDQYLSPSNWELDVNTPSTTFPGSPLARCQEYSDITHPHLQLGRSMVSMPRVEPGDQAWWHCDTIHAVEATHNGLGPSAVLYIPTVPLTLQNIRYIKDQRENFISGRPGPDFPGGVGESNFIGRGMETDIIGEEGRQAMGLKAFELDDKMSEGERLLRSKANEILGL</sequence>
<protein>
    <recommendedName>
        <fullName evidence="3">DUF1479-domain-containing protein</fullName>
    </recommendedName>
</protein>